<reference evidence="1 2" key="1">
    <citation type="journal article" date="2016" name="Nat. Commun.">
        <title>Ectomycorrhizal ecology is imprinted in the genome of the dominant symbiotic fungus Cenococcum geophilum.</title>
        <authorList>
            <consortium name="DOE Joint Genome Institute"/>
            <person name="Peter M."/>
            <person name="Kohler A."/>
            <person name="Ohm R.A."/>
            <person name="Kuo A."/>
            <person name="Krutzmann J."/>
            <person name="Morin E."/>
            <person name="Arend M."/>
            <person name="Barry K.W."/>
            <person name="Binder M."/>
            <person name="Choi C."/>
            <person name="Clum A."/>
            <person name="Copeland A."/>
            <person name="Grisel N."/>
            <person name="Haridas S."/>
            <person name="Kipfer T."/>
            <person name="LaButti K."/>
            <person name="Lindquist E."/>
            <person name="Lipzen A."/>
            <person name="Maire R."/>
            <person name="Meier B."/>
            <person name="Mihaltcheva S."/>
            <person name="Molinier V."/>
            <person name="Murat C."/>
            <person name="Poggeler S."/>
            <person name="Quandt C.A."/>
            <person name="Sperisen C."/>
            <person name="Tritt A."/>
            <person name="Tisserant E."/>
            <person name="Crous P.W."/>
            <person name="Henrissat B."/>
            <person name="Nehls U."/>
            <person name="Egli S."/>
            <person name="Spatafora J.W."/>
            <person name="Grigoriev I.V."/>
            <person name="Martin F.M."/>
        </authorList>
    </citation>
    <scope>NUCLEOTIDE SEQUENCE [LARGE SCALE GENOMIC DNA]</scope>
    <source>
        <strain evidence="1 2">1.58</strain>
    </source>
</reference>
<protein>
    <submittedName>
        <fullName evidence="1">Uncharacterized protein</fullName>
    </submittedName>
</protein>
<gene>
    <name evidence="1" type="ORF">K441DRAFT_594207</name>
</gene>
<dbReference type="Proteomes" id="UP000250078">
    <property type="component" value="Unassembled WGS sequence"/>
</dbReference>
<dbReference type="EMBL" id="KV748261">
    <property type="protein sequence ID" value="OCK87403.1"/>
    <property type="molecule type" value="Genomic_DNA"/>
</dbReference>
<organism evidence="1 2">
    <name type="scientific">Cenococcum geophilum 1.58</name>
    <dbReference type="NCBI Taxonomy" id="794803"/>
    <lineage>
        <taxon>Eukaryota</taxon>
        <taxon>Fungi</taxon>
        <taxon>Dikarya</taxon>
        <taxon>Ascomycota</taxon>
        <taxon>Pezizomycotina</taxon>
        <taxon>Dothideomycetes</taxon>
        <taxon>Pleosporomycetidae</taxon>
        <taxon>Gloniales</taxon>
        <taxon>Gloniaceae</taxon>
        <taxon>Cenococcum</taxon>
    </lineage>
</organism>
<evidence type="ECO:0000313" key="2">
    <source>
        <dbReference type="Proteomes" id="UP000250078"/>
    </source>
</evidence>
<sequence>MESITASSNSTSHPESPFSIPHEDIAALCASEGFQVLRRYLASNADNTFCPEHDNCDAKAQETWLLHRDILHALVMPVVQLFKRATTLAEAVLCTRRPEDLELAFRGDARSAFLWLQCFLADEDDWCRTRGCPACTTTATLSTESHIRLTIAASLLSTSPSSSPASSPAPSPSGLSLPPLPHILPALREALSSDPFWGPDYWPYLLSRANLLSAGVQALISECGNLEALVACRPPAASPPRKRNPLPRGTATGELDSDADGPGTKLRKSRLAKRQLRMKGEEMELLKRRAWQCWAAVAMPADVRRAVSGRGDKRVRSLTCP</sequence>
<name>A0ACC8EM93_9PEZI</name>
<accession>A0ACC8EM93</accession>
<evidence type="ECO:0000313" key="1">
    <source>
        <dbReference type="EMBL" id="OCK87403.1"/>
    </source>
</evidence>
<proteinExistence type="predicted"/>
<keyword evidence="2" id="KW-1185">Reference proteome</keyword>